<name>A0AAV3XSJ2_9CYAN</name>
<comment type="caution">
    <text evidence="2">The sequence shown here is derived from an EMBL/GenBank/DDBJ whole genome shotgun (WGS) entry which is preliminary data.</text>
</comment>
<dbReference type="SUPFAM" id="SSF56925">
    <property type="entry name" value="OMPA-like"/>
    <property type="match status" value="1"/>
</dbReference>
<evidence type="ECO:0000256" key="1">
    <source>
        <dbReference type="SAM" id="SignalP"/>
    </source>
</evidence>
<feature type="signal peptide" evidence="1">
    <location>
        <begin position="1"/>
        <end position="19"/>
    </location>
</feature>
<reference evidence="2" key="1">
    <citation type="submission" date="2019-10" db="EMBL/GenBank/DDBJ databases">
        <title>Draft genome sequece of Microseira wollei NIES-4236.</title>
        <authorList>
            <person name="Yamaguchi H."/>
            <person name="Suzuki S."/>
            <person name="Kawachi M."/>
        </authorList>
    </citation>
    <scope>NUCLEOTIDE SEQUENCE</scope>
    <source>
        <strain evidence="2">NIES-4236</strain>
    </source>
</reference>
<keyword evidence="3" id="KW-1185">Reference proteome</keyword>
<keyword evidence="1" id="KW-0732">Signal</keyword>
<dbReference type="Proteomes" id="UP001050975">
    <property type="component" value="Unassembled WGS sequence"/>
</dbReference>
<gene>
    <name evidence="2" type="ORF">MiSe_82580</name>
</gene>
<proteinExistence type="predicted"/>
<feature type="chain" id="PRO_5044011042" description="Outer membrane protein beta-barrel domain-containing protein" evidence="1">
    <location>
        <begin position="20"/>
        <end position="280"/>
    </location>
</feature>
<accession>A0AAV3XSJ2</accession>
<sequence length="280" mass="29052">MNQNILQRAAVIVSLTAVASVTNIASANSEPLATDTATRNLADSNPQFIQNTAARESTLDSIPAAMKAKSDQIDSVLASLEQQPQSIVSQRAVTPPPVPGTVETSAATLLTQPTTNPSRTTNVKLDTPTVAQAELDPGRPTRSGSSYIGIGGNIGIGGDTAIGEFGFAVFSKIGMTQRFSIRPAIVVSGDADILIPITFDFPIQAEPFERVNFAPYVGAGAIITTSDDSTVGFLLTGGVDLPLTEQFTATAGLNLGFNTDTVGVGLIVGVGYNFGTGFRF</sequence>
<dbReference type="InterPro" id="IPR011250">
    <property type="entry name" value="OMP/PagP_B-barrel"/>
</dbReference>
<organism evidence="2 3">
    <name type="scientific">Microseira wollei NIES-4236</name>
    <dbReference type="NCBI Taxonomy" id="2530354"/>
    <lineage>
        <taxon>Bacteria</taxon>
        <taxon>Bacillati</taxon>
        <taxon>Cyanobacteriota</taxon>
        <taxon>Cyanophyceae</taxon>
        <taxon>Oscillatoriophycideae</taxon>
        <taxon>Aerosakkonematales</taxon>
        <taxon>Aerosakkonemataceae</taxon>
        <taxon>Microseira</taxon>
    </lineage>
</organism>
<dbReference type="EMBL" id="BLAY01000222">
    <property type="protein sequence ID" value="GET43435.1"/>
    <property type="molecule type" value="Genomic_DNA"/>
</dbReference>
<dbReference type="RefSeq" id="WP_226592252.1">
    <property type="nucleotide sequence ID" value="NZ_BLAY01000222.1"/>
</dbReference>
<dbReference type="AlphaFoldDB" id="A0AAV3XSJ2"/>
<evidence type="ECO:0000313" key="3">
    <source>
        <dbReference type="Proteomes" id="UP001050975"/>
    </source>
</evidence>
<evidence type="ECO:0008006" key="4">
    <source>
        <dbReference type="Google" id="ProtNLM"/>
    </source>
</evidence>
<protein>
    <recommendedName>
        <fullName evidence="4">Outer membrane protein beta-barrel domain-containing protein</fullName>
    </recommendedName>
</protein>
<evidence type="ECO:0000313" key="2">
    <source>
        <dbReference type="EMBL" id="GET43435.1"/>
    </source>
</evidence>